<dbReference type="PATRIC" id="fig|1462.6.peg.3450"/>
<name>A0A0D8BQT9_GEOKU</name>
<feature type="domain" description="Transposase IS66 C-terminal" evidence="2">
    <location>
        <begin position="247"/>
        <end position="287"/>
    </location>
</feature>
<evidence type="ECO:0000259" key="1">
    <source>
        <dbReference type="Pfam" id="PF03050"/>
    </source>
</evidence>
<comment type="caution">
    <text evidence="3">The sequence shown here is derived from an EMBL/GenBank/DDBJ whole genome shotgun (WGS) entry which is preliminary data.</text>
</comment>
<evidence type="ECO:0000313" key="3">
    <source>
        <dbReference type="EMBL" id="KJE26505.1"/>
    </source>
</evidence>
<protein>
    <submittedName>
        <fullName evidence="3">Transposase IS66 family protein</fullName>
    </submittedName>
</protein>
<evidence type="ECO:0000259" key="2">
    <source>
        <dbReference type="Pfam" id="PF13817"/>
    </source>
</evidence>
<gene>
    <name evidence="3" type="ORF">LG52_3144</name>
</gene>
<evidence type="ECO:0000313" key="4">
    <source>
        <dbReference type="Proteomes" id="UP000032522"/>
    </source>
</evidence>
<dbReference type="PANTHER" id="PTHR33678:SF1">
    <property type="entry name" value="BLL1576 PROTEIN"/>
    <property type="match status" value="1"/>
</dbReference>
<proteinExistence type="predicted"/>
<reference evidence="3 4" key="1">
    <citation type="submission" date="2015-01" db="EMBL/GenBank/DDBJ databases">
        <authorList>
            <person name="Filippidou S."/>
            <person name="Jeanneret N."/>
            <person name="Russel-Delif L."/>
            <person name="Junier T."/>
            <person name="Wunderlin T."/>
            <person name="Molina V."/>
            <person name="Johnson S.L."/>
            <person name="Davenport K.W."/>
            <person name="Chain P.S."/>
            <person name="Dorador C."/>
            <person name="Junier P."/>
        </authorList>
    </citation>
    <scope>NUCLEOTIDE SEQUENCE [LARGE SCALE GENOMIC DNA]</scope>
    <source>
        <strain evidence="3 4">Et7/4</strain>
    </source>
</reference>
<dbReference type="InterPro" id="IPR004291">
    <property type="entry name" value="Transposase_IS66_central"/>
</dbReference>
<dbReference type="PANTHER" id="PTHR33678">
    <property type="entry name" value="BLL1576 PROTEIN"/>
    <property type="match status" value="1"/>
</dbReference>
<organism evidence="3 4">
    <name type="scientific">Geobacillus kaustophilus</name>
    <dbReference type="NCBI Taxonomy" id="1462"/>
    <lineage>
        <taxon>Bacteria</taxon>
        <taxon>Bacillati</taxon>
        <taxon>Bacillota</taxon>
        <taxon>Bacilli</taxon>
        <taxon>Bacillales</taxon>
        <taxon>Anoxybacillaceae</taxon>
        <taxon>Geobacillus</taxon>
        <taxon>Geobacillus thermoleovorans group</taxon>
    </lineage>
</organism>
<sequence>MIMGAERWLSELYHRMHELLLERDILHADETTLQVLREPGRSATSTSYLWLYRTGIEGPPIILYDYQETRAGENPRKFLNGFKGYLQVDGYAGYHKVPDVTLVGCWAHARREFTNALKSLPAGVKSVTATEGLHFCNQLFAVERKLKHLEPQERYQERLKQSKPILDAFLSWLKKQEQQVLPKSALGKAIAYCLNQWDKLVAFLEDGRLQIDNNRSERSIKPIVIGRKNWLFANTPQGARASAIIYSVVETAIANRLHPYYYLRYLFEQLPNMDISDSRALDQVLPWSKTLPVSCIAFHQLTQ</sequence>
<dbReference type="EMBL" id="JYBP01000003">
    <property type="protein sequence ID" value="KJE26505.1"/>
    <property type="molecule type" value="Genomic_DNA"/>
</dbReference>
<dbReference type="Pfam" id="PF03050">
    <property type="entry name" value="DDE_Tnp_IS66"/>
    <property type="match status" value="1"/>
</dbReference>
<dbReference type="Proteomes" id="UP000032522">
    <property type="component" value="Unassembled WGS sequence"/>
</dbReference>
<feature type="domain" description="Transposase IS66 central" evidence="1">
    <location>
        <begin position="3"/>
        <end position="240"/>
    </location>
</feature>
<dbReference type="InterPro" id="IPR052344">
    <property type="entry name" value="Transposase-related"/>
</dbReference>
<accession>A0A0D8BQT9</accession>
<dbReference type="AlphaFoldDB" id="A0A0D8BQT9"/>
<dbReference type="InterPro" id="IPR039552">
    <property type="entry name" value="IS66_C"/>
</dbReference>
<dbReference type="NCBIfam" id="NF033517">
    <property type="entry name" value="transpos_IS66"/>
    <property type="match status" value="1"/>
</dbReference>
<dbReference type="Pfam" id="PF13817">
    <property type="entry name" value="DDE_Tnp_IS66_C"/>
    <property type="match status" value="1"/>
</dbReference>